<feature type="transmembrane region" description="Helical" evidence="2">
    <location>
        <begin position="411"/>
        <end position="431"/>
    </location>
</feature>
<organism evidence="3 4">
    <name type="scientific">Streptomyces sirii</name>
    <dbReference type="NCBI Taxonomy" id="3127701"/>
    <lineage>
        <taxon>Bacteria</taxon>
        <taxon>Bacillati</taxon>
        <taxon>Actinomycetota</taxon>
        <taxon>Actinomycetes</taxon>
        <taxon>Kitasatosporales</taxon>
        <taxon>Streptomycetaceae</taxon>
        <taxon>Streptomyces</taxon>
    </lineage>
</organism>
<evidence type="ECO:0000313" key="4">
    <source>
        <dbReference type="Proteomes" id="UP001626628"/>
    </source>
</evidence>
<keyword evidence="2" id="KW-0812">Transmembrane</keyword>
<feature type="region of interest" description="Disordered" evidence="1">
    <location>
        <begin position="1"/>
        <end position="22"/>
    </location>
</feature>
<feature type="transmembrane region" description="Helical" evidence="2">
    <location>
        <begin position="242"/>
        <end position="263"/>
    </location>
</feature>
<sequence length="449" mass="47224">MDSSSAAAPTPEGPEKPLSAAERVEYTRLRRAADMRHRRLRYVVTCLLLALSFILAPLGVVAAWVDSQMSDTDRYVQTVAPLAKDPSVQSAVTNRVTNKIVSYINTEEVTAALTRALQKTGAPPIVVDKADVLAGALKSGATSAVRTVVNKVVTSDQFADVWDAANRRAHMAMVNVLTGKGGSAVEAKGDTISLDIGTVISQVQKKLVDEGFKNADKIPDIDKSIVLVKIDQLSKAQDAMRLLNIVGVWLPVLVIVLAALAVWSGPSHRVAMMSASVGIGVMMVVLLIGLAFARGKYLDSVQPKVQSPQAAAAVYDELVRFLQQSTRTVLVIAVIVLIAGYLYGPGRGARWIRSVAVRGTGSAGRGLARAGLRTGGAGRWLDGHRGWTTGIIIGAGVLTLFLWNFPTPGVVALVLGIVVLVMLILGILAAARTAPAPPGPGPGLTGDDG</sequence>
<accession>A0ABZ2QFI3</accession>
<dbReference type="Proteomes" id="UP001626628">
    <property type="component" value="Chromosome"/>
</dbReference>
<protein>
    <recommendedName>
        <fullName evidence="5">Integral membrane protein</fullName>
    </recommendedName>
</protein>
<feature type="transmembrane region" description="Helical" evidence="2">
    <location>
        <begin position="387"/>
        <end position="405"/>
    </location>
</feature>
<dbReference type="RefSeq" id="WP_407285397.1">
    <property type="nucleotide sequence ID" value="NZ_CP147982.1"/>
</dbReference>
<keyword evidence="2" id="KW-1133">Transmembrane helix</keyword>
<evidence type="ECO:0000256" key="1">
    <source>
        <dbReference type="SAM" id="MobiDB-lite"/>
    </source>
</evidence>
<feature type="transmembrane region" description="Helical" evidence="2">
    <location>
        <begin position="40"/>
        <end position="65"/>
    </location>
</feature>
<feature type="transmembrane region" description="Helical" evidence="2">
    <location>
        <begin position="270"/>
        <end position="293"/>
    </location>
</feature>
<keyword evidence="4" id="KW-1185">Reference proteome</keyword>
<evidence type="ECO:0000313" key="3">
    <source>
        <dbReference type="EMBL" id="WXK75268.1"/>
    </source>
</evidence>
<feature type="transmembrane region" description="Helical" evidence="2">
    <location>
        <begin position="325"/>
        <end position="344"/>
    </location>
</feature>
<gene>
    <name evidence="3" type="ORF">WAB15_04365</name>
</gene>
<evidence type="ECO:0008006" key="5">
    <source>
        <dbReference type="Google" id="ProtNLM"/>
    </source>
</evidence>
<dbReference type="EMBL" id="CP147982">
    <property type="protein sequence ID" value="WXK75268.1"/>
    <property type="molecule type" value="Genomic_DNA"/>
</dbReference>
<name>A0ABZ2QFI3_9ACTN</name>
<proteinExistence type="predicted"/>
<keyword evidence="2" id="KW-0472">Membrane</keyword>
<evidence type="ECO:0000256" key="2">
    <source>
        <dbReference type="SAM" id="Phobius"/>
    </source>
</evidence>
<reference evidence="3 4" key="1">
    <citation type="submission" date="2024-03" db="EMBL/GenBank/DDBJ databases">
        <title>The complete genome of Streptomyces sirii sp.nov.</title>
        <authorList>
            <person name="Zakalyukina Y.V."/>
            <person name="Belik A.R."/>
            <person name="Biryukov M.V."/>
            <person name="Baturina O.A."/>
            <person name="Kabilov M.R."/>
        </authorList>
    </citation>
    <scope>NUCLEOTIDE SEQUENCE [LARGE SCALE GENOMIC DNA]</scope>
    <source>
        <strain evidence="3 4">BP-8</strain>
    </source>
</reference>